<sequence length="843" mass="95194">MNPPTALISSWHDVFGKQLKDLGVAARSRIMHQDSLKSAIRRSLTKPLQLPSADGHEAVQSRAIGKPKTGSAMEFTSGRSHSGQDPTSSKGREEEKTVAYRNSNDFQLLQVSREAHRLAQVIDSWSNSANIDSRSQFFADDLLRGALDLQESLDMLKKLQDASKKMPRIGNKQKQVEEICARELGSQRFAVGNYRNRLHESRHSADDFSRDCVEELKQVIKESLHKTNILSSSSDDEKNSSSRSMRYGTSNVFEDKHLPTSTVPVMSICSTDNPRKARSSNLIAKLMGLEQATPEIVQHSKKEEKKNCVNSRRPGFDVEMPKAREMPFFVRDKCQKQHELAELIETMHFKRSLKQSQVEENGFEMPFFGNTEPKQCRRNLHDVEQLPPIVIMKSLHLRYQESDVEKGLDMDNTSMQDRIQAVKLVRENSSYYKHVLAKTLEAKEVKHMEKDVTEPLPYYETPSSLFHKQQPKKAVAVQKKNNGEEKPSRLNVKKQEEKGVKATRIPISHPKISAVQAKPNKELPVARTKASAHVTAPQNQDLKSPLGPISKAPIDSSKNKNRSGAKPIRKSAIAESVDDGKKRKENGKSIRSNKTNDVPAATGTTHGDDFFKQAEQDTKPFEPDYMNKDHNIFCEATSKNNQDGKDYGLKEAIQLPDCNKVDAAAAGTEDELKNVFLSSRSFVGCAKQFFNVDATEPVYHRSESADELAKCDSKLLLDISEELMTRKYHQQKHQLGHPLMQAKSWSRITYLSIDKLVEEVIDGIRKLSHSKLDSIATSEDSLYIRLERELTCKDTAINSVWDIGWDNRICPEEAEQVVEELGKQILSSLIQESALELIQGQRR</sequence>
<dbReference type="EMBL" id="JAQQAF010000006">
    <property type="protein sequence ID" value="KAJ8476585.1"/>
    <property type="molecule type" value="Genomic_DNA"/>
</dbReference>
<evidence type="ECO:0000259" key="2">
    <source>
        <dbReference type="Pfam" id="PF14309"/>
    </source>
</evidence>
<protein>
    <recommendedName>
        <fullName evidence="2">DUF4378 domain-containing protein</fullName>
    </recommendedName>
</protein>
<accession>A0AAV8PA21</accession>
<feature type="region of interest" description="Disordered" evidence="1">
    <location>
        <begin position="462"/>
        <end position="608"/>
    </location>
</feature>
<feature type="compositionally biased region" description="Basic and acidic residues" evidence="1">
    <location>
        <begin position="578"/>
        <end position="588"/>
    </location>
</feature>
<feature type="region of interest" description="Disordered" evidence="1">
    <location>
        <begin position="47"/>
        <end position="98"/>
    </location>
</feature>
<evidence type="ECO:0000256" key="1">
    <source>
        <dbReference type="SAM" id="MobiDB-lite"/>
    </source>
</evidence>
<dbReference type="InterPro" id="IPR025486">
    <property type="entry name" value="DUF4378"/>
</dbReference>
<dbReference type="PANTHER" id="PTHR34282">
    <property type="entry name" value="OS01G0228800 PROTEIN-RELATED"/>
    <property type="match status" value="1"/>
</dbReference>
<feature type="compositionally biased region" description="Polar residues" evidence="1">
    <location>
        <begin position="77"/>
        <end position="89"/>
    </location>
</feature>
<keyword evidence="4" id="KW-1185">Reference proteome</keyword>
<feature type="compositionally biased region" description="Basic residues" evidence="1">
    <location>
        <begin position="559"/>
        <end position="569"/>
    </location>
</feature>
<evidence type="ECO:0000313" key="4">
    <source>
        <dbReference type="Proteomes" id="UP001222027"/>
    </source>
</evidence>
<comment type="caution">
    <text evidence="3">The sequence shown here is derived from an EMBL/GenBank/DDBJ whole genome shotgun (WGS) entry which is preliminary data.</text>
</comment>
<proteinExistence type="predicted"/>
<name>A0AAV8PA21_ENSVE</name>
<feature type="domain" description="DUF4378" evidence="2">
    <location>
        <begin position="702"/>
        <end position="832"/>
    </location>
</feature>
<reference evidence="3 4" key="1">
    <citation type="submission" date="2022-12" db="EMBL/GenBank/DDBJ databases">
        <title>Chromosome-scale assembly of the Ensete ventricosum genome.</title>
        <authorList>
            <person name="Dussert Y."/>
            <person name="Stocks J."/>
            <person name="Wendawek A."/>
            <person name="Woldeyes F."/>
            <person name="Nichols R.A."/>
            <person name="Borrell J.S."/>
        </authorList>
    </citation>
    <scope>NUCLEOTIDE SEQUENCE [LARGE SCALE GENOMIC DNA]</scope>
    <source>
        <strain evidence="4">cv. Maze</strain>
        <tissue evidence="3">Seeds</tissue>
    </source>
</reference>
<dbReference type="AlphaFoldDB" id="A0AAV8PA21"/>
<dbReference type="Pfam" id="PF14309">
    <property type="entry name" value="DUF4378"/>
    <property type="match status" value="1"/>
</dbReference>
<dbReference type="Proteomes" id="UP001222027">
    <property type="component" value="Unassembled WGS sequence"/>
</dbReference>
<organism evidence="3 4">
    <name type="scientific">Ensete ventricosum</name>
    <name type="common">Abyssinian banana</name>
    <name type="synonym">Musa ensete</name>
    <dbReference type="NCBI Taxonomy" id="4639"/>
    <lineage>
        <taxon>Eukaryota</taxon>
        <taxon>Viridiplantae</taxon>
        <taxon>Streptophyta</taxon>
        <taxon>Embryophyta</taxon>
        <taxon>Tracheophyta</taxon>
        <taxon>Spermatophyta</taxon>
        <taxon>Magnoliopsida</taxon>
        <taxon>Liliopsida</taxon>
        <taxon>Zingiberales</taxon>
        <taxon>Musaceae</taxon>
        <taxon>Ensete</taxon>
    </lineage>
</organism>
<feature type="compositionally biased region" description="Basic and acidic residues" evidence="1">
    <location>
        <begin position="481"/>
        <end position="500"/>
    </location>
</feature>
<dbReference type="PANTHER" id="PTHR34282:SF2">
    <property type="entry name" value="DUF3741 DOMAIN-CONTAINING PROTEIN"/>
    <property type="match status" value="1"/>
</dbReference>
<gene>
    <name evidence="3" type="ORF">OPV22_020312</name>
</gene>
<evidence type="ECO:0000313" key="3">
    <source>
        <dbReference type="EMBL" id="KAJ8476585.1"/>
    </source>
</evidence>